<proteinExistence type="inferred from homology"/>
<dbReference type="STRING" id="7574.A0A1S3H1M5"/>
<evidence type="ECO:0000313" key="9">
    <source>
        <dbReference type="RefSeq" id="XP_013380030.1"/>
    </source>
</evidence>
<dbReference type="InterPro" id="IPR007000">
    <property type="entry name" value="PLipase_B-like"/>
</dbReference>
<reference evidence="9" key="1">
    <citation type="submission" date="2025-08" db="UniProtKB">
        <authorList>
            <consortium name="RefSeq"/>
        </authorList>
    </citation>
    <scope>IDENTIFICATION</scope>
    <source>
        <tissue evidence="9">Gonads</tissue>
    </source>
</reference>
<evidence type="ECO:0000256" key="7">
    <source>
        <dbReference type="RuleBase" id="RU364138"/>
    </source>
</evidence>
<dbReference type="GO" id="GO:0004620">
    <property type="term" value="F:phospholipase activity"/>
    <property type="evidence" value="ECO:0007669"/>
    <property type="project" value="InterPro"/>
</dbReference>
<dbReference type="PANTHER" id="PTHR12370">
    <property type="entry name" value="PHOSPHOLIPASE B-RELATED"/>
    <property type="match status" value="1"/>
</dbReference>
<name>A0A1S3H1M5_LINAN</name>
<comment type="function">
    <text evidence="7">Putative phospholipase.</text>
</comment>
<evidence type="ECO:0000256" key="5">
    <source>
        <dbReference type="ARBA" id="ARBA00023098"/>
    </source>
</evidence>
<feature type="chain" id="PRO_5011329067" description="Phospholipase B-like" evidence="7">
    <location>
        <begin position="20"/>
        <end position="552"/>
    </location>
</feature>
<dbReference type="GO" id="GO:0005576">
    <property type="term" value="C:extracellular region"/>
    <property type="evidence" value="ECO:0007669"/>
    <property type="project" value="TreeGrafter"/>
</dbReference>
<dbReference type="EC" id="3.1.1.-" evidence="7"/>
<dbReference type="OMA" id="YQEGYWA"/>
<evidence type="ECO:0000256" key="3">
    <source>
        <dbReference type="ARBA" id="ARBA00022801"/>
    </source>
</evidence>
<keyword evidence="8" id="KW-1185">Reference proteome</keyword>
<dbReference type="GO" id="GO:0009395">
    <property type="term" value="P:phospholipid catabolic process"/>
    <property type="evidence" value="ECO:0007669"/>
    <property type="project" value="TreeGrafter"/>
</dbReference>
<dbReference type="AlphaFoldDB" id="A0A1S3H1M5"/>
<keyword evidence="6" id="KW-0325">Glycoprotein</keyword>
<accession>A0A1S3H1M5</accession>
<dbReference type="PANTHER" id="PTHR12370:SF3">
    <property type="entry name" value="PHOSPHOLIPASE B-LIKE 2-RELATED"/>
    <property type="match status" value="1"/>
</dbReference>
<organism evidence="8 9">
    <name type="scientific">Lingula anatina</name>
    <name type="common">Brachiopod</name>
    <name type="synonym">Lingula unguis</name>
    <dbReference type="NCBI Taxonomy" id="7574"/>
    <lineage>
        <taxon>Eukaryota</taxon>
        <taxon>Metazoa</taxon>
        <taxon>Spiralia</taxon>
        <taxon>Lophotrochozoa</taxon>
        <taxon>Brachiopoda</taxon>
        <taxon>Linguliformea</taxon>
        <taxon>Lingulata</taxon>
        <taxon>Lingulida</taxon>
        <taxon>Linguloidea</taxon>
        <taxon>Lingulidae</taxon>
        <taxon>Lingula</taxon>
    </lineage>
</organism>
<dbReference type="RefSeq" id="XP_013380030.1">
    <property type="nucleotide sequence ID" value="XM_013524576.2"/>
</dbReference>
<dbReference type="Gene3D" id="3.60.60.30">
    <property type="match status" value="1"/>
</dbReference>
<gene>
    <name evidence="9" type="primary">LOC106151353</name>
</gene>
<evidence type="ECO:0000256" key="6">
    <source>
        <dbReference type="ARBA" id="ARBA00023180"/>
    </source>
</evidence>
<keyword evidence="3 7" id="KW-0378">Hydrolase</keyword>
<keyword evidence="2 7" id="KW-0732">Signal</keyword>
<dbReference type="GeneID" id="106151353"/>
<dbReference type="FunCoup" id="A0A1S3H1M5">
    <property type="interactions" value="46"/>
</dbReference>
<dbReference type="InParanoid" id="A0A1S3H1M5"/>
<sequence length="552" mass="63106">MAMGNIGLSLLFVLHLSFCTEFIYIKYDIHTDLYFIETEKPPADWIAYANFSNEINSTGWSYLEVTTNPAYPDFAQAYSAGLAEGYITRQLIAMHWNNTVQGYCDPESPSDYCKRLADYVKQNLAWVNDKINKPDNSPEDKVYWHQVDLFLKQVSGLQDGYENKPAHPSINLDPFQFLMFQIAGDIEDLEEALHKPDKSRALGSGSCSALVKLLPGNKDLYVSHDTWSSFQSMLRILKKYDFGYKIQQDSGPLIPGKVMTFSSYPGVIYSGDDYYLISSGLVSQETTIGNNNDKLWKYVKPTYSVLEGIRTMVANRLATSIDTWAQIFSRYNSGTYNNQWMIVDYTKFKPGQTPSAGLFGVVEQIPNMVKYADMTRVLTAQSYWPSYNIPYFQEVFEASGWIKMVEKYGDWFSYNKTARANIFRRDHVKVKDINSMIALMRYNDYQHDPLSRCNCTPPYSAENAISARCDLNPANGSYPIKALGHRSHGGTDMKLTNSEMFKSLQFVAISGPTFDSLPPFQWSKTDFEKIYPHVGHPDLWQFKPVVHQWKLT</sequence>
<dbReference type="Pfam" id="PF04916">
    <property type="entry name" value="Phospholip_B"/>
    <property type="match status" value="1"/>
</dbReference>
<dbReference type="KEGG" id="lak:106151353"/>
<dbReference type="Proteomes" id="UP000085678">
    <property type="component" value="Unplaced"/>
</dbReference>
<feature type="signal peptide" evidence="7">
    <location>
        <begin position="1"/>
        <end position="19"/>
    </location>
</feature>
<protein>
    <recommendedName>
        <fullName evidence="7">Phospholipase B-like</fullName>
        <ecNumber evidence="7">3.1.1.-</ecNumber>
    </recommendedName>
</protein>
<comment type="similarity">
    <text evidence="1 7">Belongs to the phospholipase B-like family.</text>
</comment>
<evidence type="ECO:0000256" key="4">
    <source>
        <dbReference type="ARBA" id="ARBA00022963"/>
    </source>
</evidence>
<keyword evidence="4 7" id="KW-0442">Lipid degradation</keyword>
<evidence type="ECO:0000313" key="8">
    <source>
        <dbReference type="Proteomes" id="UP000085678"/>
    </source>
</evidence>
<evidence type="ECO:0000256" key="2">
    <source>
        <dbReference type="ARBA" id="ARBA00022729"/>
    </source>
</evidence>
<keyword evidence="5 7" id="KW-0443">Lipid metabolism</keyword>
<evidence type="ECO:0000256" key="1">
    <source>
        <dbReference type="ARBA" id="ARBA00007835"/>
    </source>
</evidence>
<dbReference type="OrthoDB" id="443524at2759"/>